<feature type="chain" id="PRO_5041321770" evidence="1">
    <location>
        <begin position="19"/>
        <end position="178"/>
    </location>
</feature>
<dbReference type="AlphaFoldDB" id="A0AA36G525"/>
<feature type="non-terminal residue" evidence="2">
    <location>
        <position position="178"/>
    </location>
</feature>
<evidence type="ECO:0000313" key="2">
    <source>
        <dbReference type="EMBL" id="CAJ0578493.1"/>
    </source>
</evidence>
<keyword evidence="3" id="KW-1185">Reference proteome</keyword>
<proteinExistence type="predicted"/>
<evidence type="ECO:0000313" key="3">
    <source>
        <dbReference type="Proteomes" id="UP001177023"/>
    </source>
</evidence>
<feature type="signal peptide" evidence="1">
    <location>
        <begin position="1"/>
        <end position="18"/>
    </location>
</feature>
<dbReference type="Proteomes" id="UP001177023">
    <property type="component" value="Unassembled WGS sequence"/>
</dbReference>
<sequence>MKLLSTSLFLVGVQCTLPQIFQYRVDNPDPLSIWALGCLNQTDWVEQIIRAYELDEWAPIIADTMEQFDEMASQFCSDDQLKPHLLNVEGNTLMRIRPMGSEYVAAFTCFYTDLGNACGGPETIYDIVHMDHSLLEYFLDFVYNFGGGHEWLWKLSRRQQILMELYGPEPEEDKKALH</sequence>
<gene>
    <name evidence="2" type="ORF">MSPICULIGERA_LOCUS16746</name>
</gene>
<reference evidence="2" key="1">
    <citation type="submission" date="2023-06" db="EMBL/GenBank/DDBJ databases">
        <authorList>
            <person name="Delattre M."/>
        </authorList>
    </citation>
    <scope>NUCLEOTIDE SEQUENCE</scope>
    <source>
        <strain evidence="2">AF72</strain>
    </source>
</reference>
<keyword evidence="1" id="KW-0732">Signal</keyword>
<name>A0AA36G525_9BILA</name>
<protein>
    <submittedName>
        <fullName evidence="2">Uncharacterized protein</fullName>
    </submittedName>
</protein>
<evidence type="ECO:0000256" key="1">
    <source>
        <dbReference type="SAM" id="SignalP"/>
    </source>
</evidence>
<comment type="caution">
    <text evidence="2">The sequence shown here is derived from an EMBL/GenBank/DDBJ whole genome shotgun (WGS) entry which is preliminary data.</text>
</comment>
<organism evidence="2 3">
    <name type="scientific">Mesorhabditis spiculigera</name>
    <dbReference type="NCBI Taxonomy" id="96644"/>
    <lineage>
        <taxon>Eukaryota</taxon>
        <taxon>Metazoa</taxon>
        <taxon>Ecdysozoa</taxon>
        <taxon>Nematoda</taxon>
        <taxon>Chromadorea</taxon>
        <taxon>Rhabditida</taxon>
        <taxon>Rhabditina</taxon>
        <taxon>Rhabditomorpha</taxon>
        <taxon>Rhabditoidea</taxon>
        <taxon>Rhabditidae</taxon>
        <taxon>Mesorhabditinae</taxon>
        <taxon>Mesorhabditis</taxon>
    </lineage>
</organism>
<accession>A0AA36G525</accession>
<dbReference type="EMBL" id="CATQJA010002654">
    <property type="protein sequence ID" value="CAJ0578493.1"/>
    <property type="molecule type" value="Genomic_DNA"/>
</dbReference>